<dbReference type="GO" id="GO:0016491">
    <property type="term" value="F:oxidoreductase activity"/>
    <property type="evidence" value="ECO:0007669"/>
    <property type="project" value="UniProtKB-KW"/>
</dbReference>
<dbReference type="AlphaFoldDB" id="A0AAJ0G751"/>
<accession>A0AAJ0G751</accession>
<dbReference type="CDD" id="cd05233">
    <property type="entry name" value="SDR_c"/>
    <property type="match status" value="1"/>
</dbReference>
<reference evidence="4" key="1">
    <citation type="submission" date="2023-04" db="EMBL/GenBank/DDBJ databases">
        <title>Black Yeasts Isolated from many extreme environments.</title>
        <authorList>
            <person name="Coleine C."/>
            <person name="Stajich J.E."/>
            <person name="Selbmann L."/>
        </authorList>
    </citation>
    <scope>NUCLEOTIDE SEQUENCE</scope>
    <source>
        <strain evidence="4">CCFEE 5312</strain>
    </source>
</reference>
<evidence type="ECO:0000256" key="2">
    <source>
        <dbReference type="ARBA" id="ARBA00022857"/>
    </source>
</evidence>
<dbReference type="PANTHER" id="PTHR24321">
    <property type="entry name" value="DEHYDROGENASES, SHORT CHAIN"/>
    <property type="match status" value="1"/>
</dbReference>
<sequence>MPGLQDSVITITGAASGMGLETAKYMASLGGKVSIADVNEAPLEQAASDIKSAGGQVLSTVVDIRDRSQVEQWIKNTVEHFGKIDGCANLAGVIAKQQNMAKIEEVDDDDWDFVQAVNVKGLLNCMRAQIPHMNDGGSIVNASRIAGLQGFKQNAAYVASKHAVIGLTRSAAKELGERNIRCNCFAPGITDTPMLHQSASIRGNELKLDHLALKRKGQASEVAKLIEFLLSDASSYMTGTVQSIDGGWHC</sequence>
<proteinExistence type="inferred from homology"/>
<name>A0AAJ0G751_9PEZI</name>
<dbReference type="PANTHER" id="PTHR24321:SF8">
    <property type="entry name" value="ESTRADIOL 17-BETA-DEHYDROGENASE 8-RELATED"/>
    <property type="match status" value="1"/>
</dbReference>
<dbReference type="Pfam" id="PF13561">
    <property type="entry name" value="adh_short_C2"/>
    <property type="match status" value="1"/>
</dbReference>
<dbReference type="InterPro" id="IPR036291">
    <property type="entry name" value="NAD(P)-bd_dom_sf"/>
</dbReference>
<evidence type="ECO:0000313" key="4">
    <source>
        <dbReference type="EMBL" id="KAK3046175.1"/>
    </source>
</evidence>
<protein>
    <recommendedName>
        <fullName evidence="6">NAD(P)-binding protein</fullName>
    </recommendedName>
</protein>
<evidence type="ECO:0000256" key="3">
    <source>
        <dbReference type="ARBA" id="ARBA00023002"/>
    </source>
</evidence>
<keyword evidence="5" id="KW-1185">Reference proteome</keyword>
<gene>
    <name evidence="4" type="ORF">LTR09_012297</name>
</gene>
<dbReference type="PRINTS" id="PR00080">
    <property type="entry name" value="SDRFAMILY"/>
</dbReference>
<keyword evidence="2" id="KW-0521">NADP</keyword>
<dbReference type="InterPro" id="IPR002347">
    <property type="entry name" value="SDR_fam"/>
</dbReference>
<dbReference type="PRINTS" id="PR00081">
    <property type="entry name" value="GDHRDH"/>
</dbReference>
<evidence type="ECO:0008006" key="6">
    <source>
        <dbReference type="Google" id="ProtNLM"/>
    </source>
</evidence>
<dbReference type="FunFam" id="3.40.50.720:FF:000084">
    <property type="entry name" value="Short-chain dehydrogenase reductase"/>
    <property type="match status" value="1"/>
</dbReference>
<dbReference type="Proteomes" id="UP001271007">
    <property type="component" value="Unassembled WGS sequence"/>
</dbReference>
<keyword evidence="3" id="KW-0560">Oxidoreductase</keyword>
<dbReference type="Gene3D" id="3.40.50.720">
    <property type="entry name" value="NAD(P)-binding Rossmann-like Domain"/>
    <property type="match status" value="1"/>
</dbReference>
<organism evidence="4 5">
    <name type="scientific">Extremus antarcticus</name>
    <dbReference type="NCBI Taxonomy" id="702011"/>
    <lineage>
        <taxon>Eukaryota</taxon>
        <taxon>Fungi</taxon>
        <taxon>Dikarya</taxon>
        <taxon>Ascomycota</taxon>
        <taxon>Pezizomycotina</taxon>
        <taxon>Dothideomycetes</taxon>
        <taxon>Dothideomycetidae</taxon>
        <taxon>Mycosphaerellales</taxon>
        <taxon>Extremaceae</taxon>
        <taxon>Extremus</taxon>
    </lineage>
</organism>
<dbReference type="SUPFAM" id="SSF51735">
    <property type="entry name" value="NAD(P)-binding Rossmann-fold domains"/>
    <property type="match status" value="1"/>
</dbReference>
<comment type="caution">
    <text evidence="4">The sequence shown here is derived from an EMBL/GenBank/DDBJ whole genome shotgun (WGS) entry which is preliminary data.</text>
</comment>
<evidence type="ECO:0000313" key="5">
    <source>
        <dbReference type="Proteomes" id="UP001271007"/>
    </source>
</evidence>
<evidence type="ECO:0000256" key="1">
    <source>
        <dbReference type="ARBA" id="ARBA00006484"/>
    </source>
</evidence>
<comment type="similarity">
    <text evidence="1">Belongs to the short-chain dehydrogenases/reductases (SDR) family.</text>
</comment>
<dbReference type="EMBL" id="JAWDJX010000109">
    <property type="protein sequence ID" value="KAK3046175.1"/>
    <property type="molecule type" value="Genomic_DNA"/>
</dbReference>